<dbReference type="Pfam" id="PF12937">
    <property type="entry name" value="F-box-like"/>
    <property type="match status" value="1"/>
</dbReference>
<feature type="chain" id="PRO_5040889716" description="F-box domain-containing protein" evidence="1">
    <location>
        <begin position="22"/>
        <end position="535"/>
    </location>
</feature>
<proteinExistence type="predicted"/>
<reference evidence="3" key="1">
    <citation type="submission" date="2022-06" db="EMBL/GenBank/DDBJ databases">
        <title>Genome Sequence of Candolleomyces eurysporus.</title>
        <authorList>
            <person name="Buettner E."/>
        </authorList>
    </citation>
    <scope>NUCLEOTIDE SEQUENCE</scope>
    <source>
        <strain evidence="3">VTCC 930004</strain>
    </source>
</reference>
<dbReference type="InterPro" id="IPR001810">
    <property type="entry name" value="F-box_dom"/>
</dbReference>
<gene>
    <name evidence="3" type="ORF">H1R20_g10131</name>
</gene>
<dbReference type="AlphaFoldDB" id="A0A9W8J6I1"/>
<evidence type="ECO:0000313" key="3">
    <source>
        <dbReference type="EMBL" id="KAJ2926968.1"/>
    </source>
</evidence>
<organism evidence="3 4">
    <name type="scientific">Candolleomyces eurysporus</name>
    <dbReference type="NCBI Taxonomy" id="2828524"/>
    <lineage>
        <taxon>Eukaryota</taxon>
        <taxon>Fungi</taxon>
        <taxon>Dikarya</taxon>
        <taxon>Basidiomycota</taxon>
        <taxon>Agaricomycotina</taxon>
        <taxon>Agaricomycetes</taxon>
        <taxon>Agaricomycetidae</taxon>
        <taxon>Agaricales</taxon>
        <taxon>Agaricineae</taxon>
        <taxon>Psathyrellaceae</taxon>
        <taxon>Candolleomyces</taxon>
    </lineage>
</organism>
<comment type="caution">
    <text evidence="3">The sequence shown here is derived from an EMBL/GenBank/DDBJ whole genome shotgun (WGS) entry which is preliminary data.</text>
</comment>
<dbReference type="EMBL" id="JANBPK010001041">
    <property type="protein sequence ID" value="KAJ2926968.1"/>
    <property type="molecule type" value="Genomic_DNA"/>
</dbReference>
<feature type="signal peptide" evidence="1">
    <location>
        <begin position="1"/>
        <end position="21"/>
    </location>
</feature>
<dbReference type="OrthoDB" id="3155440at2759"/>
<sequence>MSENWNLQLTLLRLSFISACGTSNKYHDYFGIKSHAKTLLSRDRDTEEGVLFNRPGSFAPIDELPNEILAHIVEFAYFSEDLPYDELRLALSHTSSRFRQITLTTPSLWSKYHLTQGNVHEYLDHLPRYLHLSKGYPLDLHFSCFWPESLSQRLMDLFLPLSHRWRHLSITTPNADIFSYLVDVSAPILTTVSLSHFSSQRRRVLDYHAFGGLLPSLSHLLLRNISLDRLNMPLRNLTKLEVRGYGTWPGFSTLEELLSGSETLEEMVFHVKPGLILQDVHREPGQAPIHLPALRSFTVFTSEWLTGDVVELIRTFEFPNLQSLVVHEGSGLGFIDSKDIVRYTSSPVPSMAVSYAAISMALRCLAPQQLETLSTLELVRPTWTNYSSLRQVFRSMGSLQKLVVSEFNPHTALADLDIIRDSILLEASGVEFAFPLISSPSLRTLQIDLIQDHRPSTADLVLFIRLFSFPSLSSLVLRHLSKEDWDDVLSSFATHVEDYPLLKLLTAADMNEYGLDSVDGSAPDSSAQCILISSA</sequence>
<dbReference type="InterPro" id="IPR036047">
    <property type="entry name" value="F-box-like_dom_sf"/>
</dbReference>
<keyword evidence="4" id="KW-1185">Reference proteome</keyword>
<dbReference type="Proteomes" id="UP001140091">
    <property type="component" value="Unassembled WGS sequence"/>
</dbReference>
<dbReference type="SUPFAM" id="SSF81383">
    <property type="entry name" value="F-box domain"/>
    <property type="match status" value="1"/>
</dbReference>
<dbReference type="Gene3D" id="3.80.10.10">
    <property type="entry name" value="Ribonuclease Inhibitor"/>
    <property type="match status" value="1"/>
</dbReference>
<accession>A0A9W8J6I1</accession>
<dbReference type="SUPFAM" id="SSF52047">
    <property type="entry name" value="RNI-like"/>
    <property type="match status" value="1"/>
</dbReference>
<keyword evidence="1" id="KW-0732">Signal</keyword>
<protein>
    <recommendedName>
        <fullName evidence="2">F-box domain-containing protein</fullName>
    </recommendedName>
</protein>
<feature type="domain" description="F-box" evidence="2">
    <location>
        <begin position="61"/>
        <end position="114"/>
    </location>
</feature>
<evidence type="ECO:0000259" key="2">
    <source>
        <dbReference type="Pfam" id="PF12937"/>
    </source>
</evidence>
<dbReference type="Gene3D" id="1.20.1280.50">
    <property type="match status" value="1"/>
</dbReference>
<dbReference type="InterPro" id="IPR032675">
    <property type="entry name" value="LRR_dom_sf"/>
</dbReference>
<evidence type="ECO:0000313" key="4">
    <source>
        <dbReference type="Proteomes" id="UP001140091"/>
    </source>
</evidence>
<feature type="non-terminal residue" evidence="3">
    <location>
        <position position="535"/>
    </location>
</feature>
<evidence type="ECO:0000256" key="1">
    <source>
        <dbReference type="SAM" id="SignalP"/>
    </source>
</evidence>
<name>A0A9W8J6I1_9AGAR</name>